<dbReference type="EMBL" id="CM004395">
    <property type="protein sequence ID" value="OAY40884.1"/>
    <property type="molecule type" value="Genomic_DNA"/>
</dbReference>
<proteinExistence type="predicted"/>
<evidence type="ECO:0000313" key="1">
    <source>
        <dbReference type="EMBL" id="OAY40884.1"/>
    </source>
</evidence>
<name>A0A2C9V885_MANES</name>
<protein>
    <submittedName>
        <fullName evidence="1">Uncharacterized protein</fullName>
    </submittedName>
</protein>
<organism evidence="1">
    <name type="scientific">Manihot esculenta</name>
    <name type="common">Cassava</name>
    <name type="synonym">Jatropha manihot</name>
    <dbReference type="NCBI Taxonomy" id="3983"/>
    <lineage>
        <taxon>Eukaryota</taxon>
        <taxon>Viridiplantae</taxon>
        <taxon>Streptophyta</taxon>
        <taxon>Embryophyta</taxon>
        <taxon>Tracheophyta</taxon>
        <taxon>Spermatophyta</taxon>
        <taxon>Magnoliopsida</taxon>
        <taxon>eudicotyledons</taxon>
        <taxon>Gunneridae</taxon>
        <taxon>Pentapetalae</taxon>
        <taxon>rosids</taxon>
        <taxon>fabids</taxon>
        <taxon>Malpighiales</taxon>
        <taxon>Euphorbiaceae</taxon>
        <taxon>Crotonoideae</taxon>
        <taxon>Manihoteae</taxon>
        <taxon>Manihot</taxon>
    </lineage>
</organism>
<reference evidence="1" key="1">
    <citation type="submission" date="2016-02" db="EMBL/GenBank/DDBJ databases">
        <title>WGS assembly of Manihot esculenta.</title>
        <authorList>
            <person name="Bredeson J.V."/>
            <person name="Prochnik S.E."/>
            <person name="Lyons J.B."/>
            <person name="Schmutz J."/>
            <person name="Grimwood J."/>
            <person name="Vrebalov J."/>
            <person name="Bart R.S."/>
            <person name="Amuge T."/>
            <person name="Ferguson M.E."/>
            <person name="Green R."/>
            <person name="Putnam N."/>
            <person name="Stites J."/>
            <person name="Rounsley S."/>
            <person name="Rokhsar D.S."/>
        </authorList>
    </citation>
    <scope>NUCLEOTIDE SEQUENCE [LARGE SCALE GENOMIC DNA]</scope>
    <source>
        <tissue evidence="1">Leaf</tissue>
    </source>
</reference>
<sequence length="156" mass="18087">MKYKRKQPIFIQAKHAFSNCSRTQVLRVRRDGRALAFTGSHENRSKSEEAVINVLKLTKTLPSLELHATANRGSRSLDLLRSIIKRSCKKTNVCKPRKQATRKRKNRNTRRFFTLLSLENKEALANLLKKNFHTPTPHICHSKRKSILFTLDLHSN</sequence>
<dbReference type="AlphaFoldDB" id="A0A2C9V885"/>
<accession>A0A2C9V885</accession>
<gene>
    <name evidence="1" type="ORF">MANES_09G057200</name>
</gene>